<dbReference type="Gene3D" id="3.10.20.310">
    <property type="entry name" value="membrane protein fhac"/>
    <property type="match status" value="5"/>
</dbReference>
<dbReference type="InterPro" id="IPR039910">
    <property type="entry name" value="D15-like"/>
</dbReference>
<dbReference type="KEGG" id="bex:A11Q_916"/>
<dbReference type="RefSeq" id="WP_015469622.1">
    <property type="nucleotide sequence ID" value="NC_020813.1"/>
</dbReference>
<feature type="chain" id="PRO_5004060001" description="Outer membrane protein assembly factor BamA" evidence="9">
    <location>
        <begin position="30"/>
        <end position="797"/>
    </location>
</feature>
<evidence type="ECO:0000256" key="6">
    <source>
        <dbReference type="ARBA" id="ARBA00023136"/>
    </source>
</evidence>
<gene>
    <name evidence="11" type="ORF">A11Q_916</name>
</gene>
<feature type="domain" description="POTRA" evidence="10">
    <location>
        <begin position="287"/>
        <end position="365"/>
    </location>
</feature>
<evidence type="ECO:0000256" key="7">
    <source>
        <dbReference type="ARBA" id="ARBA00023237"/>
    </source>
</evidence>
<dbReference type="PROSITE" id="PS51779">
    <property type="entry name" value="POTRA"/>
    <property type="match status" value="5"/>
</dbReference>
<dbReference type="Gene3D" id="2.40.160.50">
    <property type="entry name" value="membrane protein fhac: a member of the omp85/tpsb transporter family"/>
    <property type="match status" value="1"/>
</dbReference>
<evidence type="ECO:0000313" key="11">
    <source>
        <dbReference type="EMBL" id="AGH95132.1"/>
    </source>
</evidence>
<keyword evidence="6" id="KW-0472">Membrane</keyword>
<dbReference type="PATRIC" id="fig|1184267.3.peg.931"/>
<sequence length="797" mass="91132">MHNKLLKKLSFLILFHFLIWAFTSSFSYAQSEAKNKTAKPVSGVVKSIEITGNKKIEAEAVLARLITKTGDVYSEQNIAEDIKEVFKMGFFVQIEVLKEAQSDGLHLEYKIIEKASVTEIVFEGNSDVKSEDLESQISIKPYEILNHSKIADSIIKLEKYYEEKGFYLVKISSSVEELVAGESVRLKFNIQENDKVKVQKITFIGNEKLKDSYLKSRLAIQEAGFFTGLSGSGSYRQEAFERDLMALKYMYWNEGYIKVKVDRPLVTVTPDKKSIYVTYHIEEGEQYSIGQVDFTGDLLFSKEELSQSVKIKDNGVFSLEVMQKDIADLQAKYGDEGYAFTNVIPVYDFNDRDRIVDLVFEFEKGNKVYFGTFNVVNNSKTRDKVVRRELKIFEGELYNETRRRQSLENIKRLGFFEEVNFKTSTPPDKPDQMNIDIMLKERNTGQLQLTAGYGNVQGLSLGGSVQQNNFRGLGQTLGARIEATKNRQDYSVSLTEPYLYDTKWSSGFTIFYVENKERINYDNRQTGASLRFGHPIWNDNLRAYVGYKIEKTALFENDYTDPLLFPLETARGVASSLTGTLEYDTRDDRFSPSNGILATLSYEYAGVGGDLKYQESYASFKFFKNVFMDVVWRNNIAFSLLQSLNDEELPFTKRYQLGGAYSLRGFGSNTVGRRIFSQLRYNQLVTNDGNPFYTPGISQSDREKRSNLIFGGTQQLIFQTELQFPLIKEAGLNGVFFYDMGQADDAIVSDKFVSDFGIGFRWQSPLGLLRFEWGWPLQSDDMDRDAVNFEFSIGPPF</sequence>
<dbReference type="PIRSF" id="PIRSF006076">
    <property type="entry name" value="OM_assembly_OMP85"/>
    <property type="match status" value="1"/>
</dbReference>
<evidence type="ECO:0000256" key="5">
    <source>
        <dbReference type="ARBA" id="ARBA00022737"/>
    </source>
</evidence>
<evidence type="ECO:0000256" key="3">
    <source>
        <dbReference type="ARBA" id="ARBA00022692"/>
    </source>
</evidence>
<dbReference type="GO" id="GO:0009279">
    <property type="term" value="C:cell outer membrane"/>
    <property type="evidence" value="ECO:0007669"/>
    <property type="project" value="UniProtKB-UniRule"/>
</dbReference>
<feature type="domain" description="POTRA" evidence="10">
    <location>
        <begin position="196"/>
        <end position="284"/>
    </location>
</feature>
<dbReference type="Pfam" id="PF07244">
    <property type="entry name" value="POTRA"/>
    <property type="match status" value="5"/>
</dbReference>
<dbReference type="NCBIfam" id="TIGR03303">
    <property type="entry name" value="OM_YaeT"/>
    <property type="match status" value="1"/>
</dbReference>
<name>M4V6X9_9BACT</name>
<dbReference type="PANTHER" id="PTHR12815">
    <property type="entry name" value="SORTING AND ASSEMBLY MACHINERY SAMM50 PROTEIN FAMILY MEMBER"/>
    <property type="match status" value="1"/>
</dbReference>
<feature type="domain" description="POTRA" evidence="10">
    <location>
        <begin position="368"/>
        <end position="442"/>
    </location>
</feature>
<keyword evidence="7" id="KW-0998">Cell outer membrane</keyword>
<dbReference type="PANTHER" id="PTHR12815:SF23">
    <property type="entry name" value="OUTER MEMBRANE PROTEIN ASSEMBLY FACTOR BAMA"/>
    <property type="match status" value="1"/>
</dbReference>
<evidence type="ECO:0000256" key="4">
    <source>
        <dbReference type="ARBA" id="ARBA00022729"/>
    </source>
</evidence>
<dbReference type="Pfam" id="PF01103">
    <property type="entry name" value="Omp85"/>
    <property type="match status" value="1"/>
</dbReference>
<dbReference type="InterPro" id="IPR034746">
    <property type="entry name" value="POTRA"/>
</dbReference>
<evidence type="ECO:0000256" key="1">
    <source>
        <dbReference type="ARBA" id="ARBA00004370"/>
    </source>
</evidence>
<protein>
    <recommendedName>
        <fullName evidence="8">Outer membrane protein assembly factor BamA</fullName>
    </recommendedName>
</protein>
<dbReference type="InterPro" id="IPR000184">
    <property type="entry name" value="Bac_surfAg_D15"/>
</dbReference>
<evidence type="ECO:0000256" key="8">
    <source>
        <dbReference type="NCBIfam" id="TIGR03303"/>
    </source>
</evidence>
<comment type="subcellular location">
    <subcellularLocation>
        <location evidence="1">Membrane</location>
    </subcellularLocation>
</comment>
<dbReference type="HOGENOM" id="CLU_007664_1_2_7"/>
<keyword evidence="2" id="KW-1134">Transmembrane beta strand</keyword>
<dbReference type="STRING" id="1184267.A11Q_916"/>
<dbReference type="InterPro" id="IPR023707">
    <property type="entry name" value="OM_assembly_BamA"/>
</dbReference>
<evidence type="ECO:0000256" key="2">
    <source>
        <dbReference type="ARBA" id="ARBA00022452"/>
    </source>
</evidence>
<feature type="domain" description="POTRA" evidence="10">
    <location>
        <begin position="43"/>
        <end position="114"/>
    </location>
</feature>
<accession>M4V6X9</accession>
<keyword evidence="5" id="KW-0677">Repeat</keyword>
<dbReference type="EMBL" id="CP003537">
    <property type="protein sequence ID" value="AGH95132.1"/>
    <property type="molecule type" value="Genomic_DNA"/>
</dbReference>
<feature type="domain" description="POTRA" evidence="10">
    <location>
        <begin position="115"/>
        <end position="193"/>
    </location>
</feature>
<dbReference type="AlphaFoldDB" id="M4V6X9"/>
<keyword evidence="3" id="KW-0812">Transmembrane</keyword>
<keyword evidence="12" id="KW-1185">Reference proteome</keyword>
<evidence type="ECO:0000259" key="10">
    <source>
        <dbReference type="PROSITE" id="PS51779"/>
    </source>
</evidence>
<dbReference type="OrthoDB" id="5287176at2"/>
<feature type="signal peptide" evidence="9">
    <location>
        <begin position="1"/>
        <end position="29"/>
    </location>
</feature>
<dbReference type="eggNOG" id="COG4775">
    <property type="taxonomic scope" value="Bacteria"/>
</dbReference>
<keyword evidence="4 9" id="KW-0732">Signal</keyword>
<evidence type="ECO:0000256" key="9">
    <source>
        <dbReference type="SAM" id="SignalP"/>
    </source>
</evidence>
<proteinExistence type="predicted"/>
<reference evidence="11 12" key="1">
    <citation type="journal article" date="2013" name="ISME J.">
        <title>By their genes ye shall know them: genomic signatures of predatory bacteria.</title>
        <authorList>
            <person name="Pasternak Z."/>
            <person name="Pietrokovski S."/>
            <person name="Rotem O."/>
            <person name="Gophna U."/>
            <person name="Lurie-Weinberger M.N."/>
            <person name="Jurkevitch E."/>
        </authorList>
    </citation>
    <scope>NUCLEOTIDE SEQUENCE [LARGE SCALE GENOMIC DNA]</scope>
    <source>
        <strain evidence="11 12">JSS</strain>
    </source>
</reference>
<dbReference type="Proteomes" id="UP000012040">
    <property type="component" value="Chromosome"/>
</dbReference>
<organism evidence="11 12">
    <name type="scientific">Pseudobdellovibrio exovorus JSS</name>
    <dbReference type="NCBI Taxonomy" id="1184267"/>
    <lineage>
        <taxon>Bacteria</taxon>
        <taxon>Pseudomonadati</taxon>
        <taxon>Bdellovibrionota</taxon>
        <taxon>Bdellovibrionia</taxon>
        <taxon>Bdellovibrionales</taxon>
        <taxon>Pseudobdellovibrionaceae</taxon>
        <taxon>Pseudobdellovibrio</taxon>
    </lineage>
</organism>
<dbReference type="GO" id="GO:0071709">
    <property type="term" value="P:membrane assembly"/>
    <property type="evidence" value="ECO:0007669"/>
    <property type="project" value="InterPro"/>
</dbReference>
<evidence type="ECO:0000313" key="12">
    <source>
        <dbReference type="Proteomes" id="UP000012040"/>
    </source>
</evidence>
<dbReference type="InterPro" id="IPR010827">
    <property type="entry name" value="BamA/TamA_POTRA"/>
</dbReference>